<comment type="caution">
    <text evidence="6">The sequence shown here is derived from an EMBL/GenBank/DDBJ whole genome shotgun (WGS) entry which is preliminary data.</text>
</comment>
<evidence type="ECO:0000256" key="1">
    <source>
        <dbReference type="ARBA" id="ARBA00022723"/>
    </source>
</evidence>
<dbReference type="PROSITE" id="PS01102">
    <property type="entry name" value="ZF_DKSA_1"/>
    <property type="match status" value="1"/>
</dbReference>
<dbReference type="InterPro" id="IPR000962">
    <property type="entry name" value="Znf_DskA_TraR"/>
</dbReference>
<dbReference type="PANTHER" id="PTHR33823">
    <property type="entry name" value="RNA POLYMERASE-BINDING TRANSCRIPTION FACTOR DKSA-RELATED"/>
    <property type="match status" value="1"/>
</dbReference>
<evidence type="ECO:0000256" key="4">
    <source>
        <dbReference type="PROSITE-ProRule" id="PRU00510"/>
    </source>
</evidence>
<dbReference type="AlphaFoldDB" id="A0A7V5HPI1"/>
<dbReference type="GO" id="GO:0008270">
    <property type="term" value="F:zinc ion binding"/>
    <property type="evidence" value="ECO:0007669"/>
    <property type="project" value="UniProtKB-KW"/>
</dbReference>
<organism evidence="6">
    <name type="scientific">candidate division WOR-3 bacterium</name>
    <dbReference type="NCBI Taxonomy" id="2052148"/>
    <lineage>
        <taxon>Bacteria</taxon>
        <taxon>Bacteria division WOR-3</taxon>
    </lineage>
</organism>
<keyword evidence="2" id="KW-0863">Zinc-finger</keyword>
<evidence type="ECO:0000313" key="6">
    <source>
        <dbReference type="EMBL" id="HHF52866.1"/>
    </source>
</evidence>
<dbReference type="PANTHER" id="PTHR33823:SF4">
    <property type="entry name" value="GENERAL STRESS PROTEIN 16O"/>
    <property type="match status" value="1"/>
</dbReference>
<dbReference type="PROSITE" id="PS51128">
    <property type="entry name" value="ZF_DKSA_2"/>
    <property type="match status" value="1"/>
</dbReference>
<dbReference type="Proteomes" id="UP000886050">
    <property type="component" value="Unassembled WGS sequence"/>
</dbReference>
<feature type="non-terminal residue" evidence="6">
    <location>
        <position position="1"/>
    </location>
</feature>
<proteinExistence type="predicted"/>
<reference evidence="6" key="1">
    <citation type="journal article" date="2020" name="mSystems">
        <title>Genome- and Community-Level Interaction Insights into Carbon Utilization and Element Cycling Functions of Hydrothermarchaeota in Hydrothermal Sediment.</title>
        <authorList>
            <person name="Zhou Z."/>
            <person name="Liu Y."/>
            <person name="Xu W."/>
            <person name="Pan J."/>
            <person name="Luo Z.H."/>
            <person name="Li M."/>
        </authorList>
    </citation>
    <scope>NUCLEOTIDE SEQUENCE [LARGE SCALE GENOMIC DNA]</scope>
    <source>
        <strain evidence="6">HyVt-96</strain>
    </source>
</reference>
<evidence type="ECO:0000259" key="5">
    <source>
        <dbReference type="Pfam" id="PF01258"/>
    </source>
</evidence>
<gene>
    <name evidence="6" type="ORF">ENL43_00700</name>
</gene>
<protein>
    <submittedName>
        <fullName evidence="6">TraR/DksA family transcriptional regulator</fullName>
    </submittedName>
</protein>
<dbReference type="InterPro" id="IPR020458">
    <property type="entry name" value="Znf_DskA_TraR_CS"/>
</dbReference>
<accession>A0A7V5HPI1</accession>
<sequence>ELSILKSIDVALKKIKEGKYGICEKCGKEIEEERLDLIPWTRYCSICSRNAVREK</sequence>
<dbReference type="EMBL" id="DRTX01000041">
    <property type="protein sequence ID" value="HHF52866.1"/>
    <property type="molecule type" value="Genomic_DNA"/>
</dbReference>
<dbReference type="SUPFAM" id="SSF57716">
    <property type="entry name" value="Glucocorticoid receptor-like (DNA-binding domain)"/>
    <property type="match status" value="1"/>
</dbReference>
<keyword evidence="1" id="KW-0479">Metal-binding</keyword>
<keyword evidence="3" id="KW-0862">Zinc</keyword>
<evidence type="ECO:0000256" key="2">
    <source>
        <dbReference type="ARBA" id="ARBA00022771"/>
    </source>
</evidence>
<feature type="domain" description="Zinc finger DksA/TraR C4-type" evidence="5">
    <location>
        <begin position="18"/>
        <end position="44"/>
    </location>
</feature>
<name>A0A7V5HPI1_UNCW3</name>
<feature type="zinc finger region" description="dksA C4-type" evidence="4">
    <location>
        <begin position="23"/>
        <end position="47"/>
    </location>
</feature>
<dbReference type="Pfam" id="PF01258">
    <property type="entry name" value="zf-dskA_traR"/>
    <property type="match status" value="1"/>
</dbReference>
<dbReference type="Gene3D" id="1.20.120.910">
    <property type="entry name" value="DksA, coiled-coil domain"/>
    <property type="match status" value="1"/>
</dbReference>
<evidence type="ECO:0000256" key="3">
    <source>
        <dbReference type="ARBA" id="ARBA00022833"/>
    </source>
</evidence>